<protein>
    <submittedName>
        <fullName evidence="1">Tuberculostearic acid methyltransferase UfaA1</fullName>
    </submittedName>
</protein>
<dbReference type="AlphaFoldDB" id="A0A7V8FJ83"/>
<dbReference type="Proteomes" id="UP000487117">
    <property type="component" value="Unassembled WGS sequence"/>
</dbReference>
<keyword evidence="1" id="KW-0808">Transferase</keyword>
<dbReference type="SUPFAM" id="SSF53335">
    <property type="entry name" value="S-adenosyl-L-methionine-dependent methyltransferases"/>
    <property type="match status" value="1"/>
</dbReference>
<dbReference type="GO" id="GO:0032259">
    <property type="term" value="P:methylation"/>
    <property type="evidence" value="ECO:0007669"/>
    <property type="project" value="UniProtKB-KW"/>
</dbReference>
<dbReference type="PANTHER" id="PTHR43667">
    <property type="entry name" value="CYCLOPROPANE-FATTY-ACYL-PHOSPHOLIPID SYNTHASE"/>
    <property type="match status" value="1"/>
</dbReference>
<proteinExistence type="predicted"/>
<dbReference type="InterPro" id="IPR029063">
    <property type="entry name" value="SAM-dependent_MTases_sf"/>
</dbReference>
<evidence type="ECO:0000313" key="1">
    <source>
        <dbReference type="EMBL" id="KAF1017002.1"/>
    </source>
</evidence>
<keyword evidence="1" id="KW-0489">Methyltransferase</keyword>
<accession>A0A7V8FJ83</accession>
<gene>
    <name evidence="1" type="primary">ufaA1</name>
    <name evidence="1" type="ORF">GAK31_00261</name>
</gene>
<name>A0A7V8FJ83_STEMA</name>
<dbReference type="GO" id="GO:0008168">
    <property type="term" value="F:methyltransferase activity"/>
    <property type="evidence" value="ECO:0007669"/>
    <property type="project" value="UniProtKB-KW"/>
</dbReference>
<evidence type="ECO:0000313" key="2">
    <source>
        <dbReference type="Proteomes" id="UP000487117"/>
    </source>
</evidence>
<dbReference type="InterPro" id="IPR050723">
    <property type="entry name" value="CFA/CMAS"/>
</dbReference>
<sequence>MNALPPSVALHRPGTLDAFLRRRLLAQLAPLREGGLRVRDALGEVQLGDPAGALQVSVTIHDPAFYRKVAAQGSVGAGESYIHGDWHCDNLVALVRLLVRNRALLDGMEHGPARAAGWLLRGWNRLRHNSREGSRRNIAAHYDLGNDFFALFLSPDLMYSSALYSDESDSLDVASRRKLDRICQQLQLQPGDRVVEIGTGWGGLALHAARHYGCHVTTTTISAEQHALAAQRVREAGLQERITLLQRDYRDLEGQFDKLVSIEMIEAIGAEYLDTYMATLQRLLKPDGVALLQAITIEDHRYEQARRSVDYIKRFVFPGSFIPSLNAIMAAKTRASDLQLVAQHDFGHSYALTLRVAPALPGAAAGGACAGLRCSLQPAVGVLPGLLRRRLPGAVDRRVAPAAGAAWASPAAQCRRDRLKCAGRGPTWSATSWSGCARWPAPGAAGNGRRCWLPRSTSAASWPRQRSRVWSCACCCWRWPARGWWMASPPPAAACVTPPLHWARYHRRGSWRCGPPSR</sequence>
<comment type="caution">
    <text evidence="1">The sequence shown here is derived from an EMBL/GenBank/DDBJ whole genome shotgun (WGS) entry which is preliminary data.</text>
</comment>
<organism evidence="1 2">
    <name type="scientific">Stenotrophomonas maltophilia</name>
    <name type="common">Pseudomonas maltophilia</name>
    <name type="synonym">Xanthomonas maltophilia</name>
    <dbReference type="NCBI Taxonomy" id="40324"/>
    <lineage>
        <taxon>Bacteria</taxon>
        <taxon>Pseudomonadati</taxon>
        <taxon>Pseudomonadota</taxon>
        <taxon>Gammaproteobacteria</taxon>
        <taxon>Lysobacterales</taxon>
        <taxon>Lysobacteraceae</taxon>
        <taxon>Stenotrophomonas</taxon>
        <taxon>Stenotrophomonas maltophilia group</taxon>
    </lineage>
</organism>
<dbReference type="EMBL" id="WNDS01000001">
    <property type="protein sequence ID" value="KAF1017002.1"/>
    <property type="molecule type" value="Genomic_DNA"/>
</dbReference>
<dbReference type="Pfam" id="PF02353">
    <property type="entry name" value="CMAS"/>
    <property type="match status" value="1"/>
</dbReference>
<reference evidence="2" key="1">
    <citation type="journal article" date="2020" name="MBio">
        <title>Horizontal gene transfer to a defensive symbiont with a reduced genome amongst a multipartite beetle microbiome.</title>
        <authorList>
            <person name="Waterworth S.C."/>
            <person name="Florez L.V."/>
            <person name="Rees E.R."/>
            <person name="Hertweck C."/>
            <person name="Kaltenpoth M."/>
            <person name="Kwan J.C."/>
        </authorList>
    </citation>
    <scope>NUCLEOTIDE SEQUENCE [LARGE SCALE GENOMIC DNA]</scope>
</reference>
<dbReference type="CDD" id="cd02440">
    <property type="entry name" value="AdoMet_MTases"/>
    <property type="match status" value="1"/>
</dbReference>
<dbReference type="Gene3D" id="3.40.50.150">
    <property type="entry name" value="Vaccinia Virus protein VP39"/>
    <property type="match status" value="1"/>
</dbReference>
<dbReference type="PANTHER" id="PTHR43667:SF2">
    <property type="entry name" value="FATTY ACID C-METHYL TRANSFERASE"/>
    <property type="match status" value="1"/>
</dbReference>